<dbReference type="GO" id="GO:0005874">
    <property type="term" value="C:microtubule"/>
    <property type="evidence" value="ECO:0007669"/>
    <property type="project" value="UniProtKB-KW"/>
</dbReference>
<dbReference type="InterPro" id="IPR008467">
    <property type="entry name" value="Dynein1_light_intermed_chain"/>
</dbReference>
<accession>A0A9W9AYI0</accession>
<reference evidence="12" key="1">
    <citation type="submission" date="2022-08" db="EMBL/GenBank/DDBJ databases">
        <authorList>
            <consortium name="DOE Joint Genome Institute"/>
            <person name="Min B."/>
            <person name="Riley R."/>
            <person name="Sierra-Patev S."/>
            <person name="Naranjo-Ortiz M."/>
            <person name="Looney B."/>
            <person name="Konkel Z."/>
            <person name="Slot J.C."/>
            <person name="Sakamoto Y."/>
            <person name="Steenwyk J.L."/>
            <person name="Rokas A."/>
            <person name="Carro J."/>
            <person name="Camarero S."/>
            <person name="Ferreira P."/>
            <person name="Molpeceres G."/>
            <person name="Ruiz-Duenas F.J."/>
            <person name="Serrano A."/>
            <person name="Henrissat B."/>
            <person name="Drula E."/>
            <person name="Hughes K.W."/>
            <person name="Mata J.L."/>
            <person name="Ishikawa N.K."/>
            <person name="Vargas-Isla R."/>
            <person name="Ushijima S."/>
            <person name="Smith C.A."/>
            <person name="Ahrendt S."/>
            <person name="Andreopoulos W."/>
            <person name="He G."/>
            <person name="Labutti K."/>
            <person name="Lipzen A."/>
            <person name="Ng V."/>
            <person name="Sandor L."/>
            <person name="Barry K."/>
            <person name="Martinez A.T."/>
            <person name="Xiao Y."/>
            <person name="Gibbons J.G."/>
            <person name="Terashima K."/>
            <person name="Hibbett D.S."/>
            <person name="Grigoriev I.V."/>
        </authorList>
    </citation>
    <scope>NUCLEOTIDE SEQUENCE</scope>
    <source>
        <strain evidence="12">Sp2 HRB7682 ss15</strain>
    </source>
</reference>
<feature type="compositionally biased region" description="Basic and acidic residues" evidence="11">
    <location>
        <begin position="662"/>
        <end position="678"/>
    </location>
</feature>
<evidence type="ECO:0000256" key="7">
    <source>
        <dbReference type="ARBA" id="ARBA00022840"/>
    </source>
</evidence>
<evidence type="ECO:0000256" key="2">
    <source>
        <dbReference type="ARBA" id="ARBA00006831"/>
    </source>
</evidence>
<keyword evidence="5" id="KW-0493">Microtubule</keyword>
<dbReference type="Gene3D" id="3.40.50.300">
    <property type="entry name" value="P-loop containing nucleotide triphosphate hydrolases"/>
    <property type="match status" value="1"/>
</dbReference>
<evidence type="ECO:0000313" key="13">
    <source>
        <dbReference type="Proteomes" id="UP001150238"/>
    </source>
</evidence>
<keyword evidence="6" id="KW-0547">Nucleotide-binding</keyword>
<proteinExistence type="inferred from homology"/>
<feature type="region of interest" description="Disordered" evidence="11">
    <location>
        <begin position="442"/>
        <end position="461"/>
    </location>
</feature>
<sequence>MEPESPRDSSIQDSQDAPLAPPQDLWSSILDSVSSSRSIPSKNILILGQPSSGKSTVCEALLGRTKVNSNNDNEESKSDFAMGYDWADVRDDADEDTLARLSVYTVPSSHPSFTSLIPSFLPPKSSLGHTTVIVVLDWTKPWTFVEEMEEWFAWIEQWAGGELSMPMVSAEVKTKDLKKEGRELDMIREENRERWQSYLQHYTEPSSDPSTLVPSTSSTALSSNAVLPLGPGTLTHNAAGVPIIVVCTKADLIDEREEGTANIGGIGVPTGLGGGMVKGKGGEWEERTDGIMQILRTICLKYGASLFYTTTLPETLSVLRQYALHTLFVPSAPSLTSLPSSNGGISLGEAQNFSTVSTNSLAAMANATVSTATRNPFPFSHRPNTLDRDRLVIPSGWDSWGKIAVLREFEPTVWGEGWEADLESEGGEDVKNGAKKMYRDLVPDLGTKPPPLPPFNSPIPEQSFLARNYDESTKKADRDPRGAFRNPVEGDGGAYGLNSTSGAGTGIVGPMGTNSFNLPNVEKLFMEMEGSPSDRSDKLSSSLSDRPDRSDRLSSSLNERPSSGHDRRTRPTTNRPTMLTSTGASPPSGKGPSSPSPSSLSPSGISPTSGAQGAGGSGQSQHEVLQNFFQSLLSSKDKKERERGAGSPSMGRPKSGMSNGSSKDKGERDKVDKDEGSP</sequence>
<reference evidence="12" key="2">
    <citation type="journal article" date="2023" name="Proc. Natl. Acad. Sci. U.S.A.">
        <title>A global phylogenomic analysis of the shiitake genus Lentinula.</title>
        <authorList>
            <person name="Sierra-Patev S."/>
            <person name="Min B."/>
            <person name="Naranjo-Ortiz M."/>
            <person name="Looney B."/>
            <person name="Konkel Z."/>
            <person name="Slot J.C."/>
            <person name="Sakamoto Y."/>
            <person name="Steenwyk J.L."/>
            <person name="Rokas A."/>
            <person name="Carro J."/>
            <person name="Camarero S."/>
            <person name="Ferreira P."/>
            <person name="Molpeceres G."/>
            <person name="Ruiz-Duenas F.J."/>
            <person name="Serrano A."/>
            <person name="Henrissat B."/>
            <person name="Drula E."/>
            <person name="Hughes K.W."/>
            <person name="Mata J.L."/>
            <person name="Ishikawa N.K."/>
            <person name="Vargas-Isla R."/>
            <person name="Ushijima S."/>
            <person name="Smith C.A."/>
            <person name="Donoghue J."/>
            <person name="Ahrendt S."/>
            <person name="Andreopoulos W."/>
            <person name="He G."/>
            <person name="LaButti K."/>
            <person name="Lipzen A."/>
            <person name="Ng V."/>
            <person name="Riley R."/>
            <person name="Sandor L."/>
            <person name="Barry K."/>
            <person name="Martinez A.T."/>
            <person name="Xiao Y."/>
            <person name="Gibbons J.G."/>
            <person name="Terashima K."/>
            <person name="Grigoriev I.V."/>
            <person name="Hibbett D."/>
        </authorList>
    </citation>
    <scope>NUCLEOTIDE SEQUENCE</scope>
    <source>
        <strain evidence="12">Sp2 HRB7682 ss15</strain>
    </source>
</reference>
<evidence type="ECO:0000256" key="8">
    <source>
        <dbReference type="ARBA" id="ARBA00023017"/>
    </source>
</evidence>
<keyword evidence="3" id="KW-0813">Transport</keyword>
<evidence type="ECO:0000256" key="1">
    <source>
        <dbReference type="ARBA" id="ARBA00004245"/>
    </source>
</evidence>
<dbReference type="InterPro" id="IPR022780">
    <property type="entry name" value="Dynein_light_int_chain"/>
</dbReference>
<dbReference type="SUPFAM" id="SSF52540">
    <property type="entry name" value="P-loop containing nucleoside triphosphate hydrolases"/>
    <property type="match status" value="2"/>
</dbReference>
<keyword evidence="4" id="KW-0963">Cytoplasm</keyword>
<comment type="caution">
    <text evidence="12">The sequence shown here is derived from an EMBL/GenBank/DDBJ whole genome shotgun (WGS) entry which is preliminary data.</text>
</comment>
<dbReference type="GO" id="GO:0035974">
    <property type="term" value="C:meiotic spindle pole body"/>
    <property type="evidence" value="ECO:0007669"/>
    <property type="project" value="TreeGrafter"/>
</dbReference>
<feature type="compositionally biased region" description="Basic and acidic residues" evidence="11">
    <location>
        <begin position="635"/>
        <end position="644"/>
    </location>
</feature>
<evidence type="ECO:0000256" key="11">
    <source>
        <dbReference type="SAM" id="MobiDB-lite"/>
    </source>
</evidence>
<evidence type="ECO:0000256" key="3">
    <source>
        <dbReference type="ARBA" id="ARBA00022448"/>
    </source>
</evidence>
<comment type="similarity">
    <text evidence="2">Belongs to the dynein light intermediate chain family.</text>
</comment>
<protein>
    <submittedName>
        <fullName evidence="12">Dynein light intermediate chain-domain-containing protein</fullName>
    </submittedName>
</protein>
<evidence type="ECO:0000313" key="12">
    <source>
        <dbReference type="EMBL" id="KAJ4492228.1"/>
    </source>
</evidence>
<dbReference type="GO" id="GO:0005868">
    <property type="term" value="C:cytoplasmic dynein complex"/>
    <property type="evidence" value="ECO:0007669"/>
    <property type="project" value="InterPro"/>
</dbReference>
<gene>
    <name evidence="12" type="ORF">C8J55DRAFT_486124</name>
</gene>
<feature type="compositionally biased region" description="Low complexity" evidence="11">
    <location>
        <begin position="571"/>
        <end position="611"/>
    </location>
</feature>
<evidence type="ECO:0000256" key="5">
    <source>
        <dbReference type="ARBA" id="ARBA00022701"/>
    </source>
</evidence>
<feature type="compositionally biased region" description="Pro residues" evidence="11">
    <location>
        <begin position="448"/>
        <end position="457"/>
    </location>
</feature>
<dbReference type="InterPro" id="IPR027417">
    <property type="entry name" value="P-loop_NTPase"/>
</dbReference>
<feature type="region of interest" description="Disordered" evidence="11">
    <location>
        <begin position="529"/>
        <end position="678"/>
    </location>
</feature>
<dbReference type="PANTHER" id="PTHR12688">
    <property type="entry name" value="DYNEIN LIGHT INTERMEDIATE CHAIN"/>
    <property type="match status" value="1"/>
</dbReference>
<keyword evidence="10" id="KW-0206">Cytoskeleton</keyword>
<feature type="compositionally biased region" description="Basic and acidic residues" evidence="11">
    <location>
        <begin position="471"/>
        <end position="482"/>
    </location>
</feature>
<dbReference type="GO" id="GO:0045504">
    <property type="term" value="F:dynein heavy chain binding"/>
    <property type="evidence" value="ECO:0007669"/>
    <property type="project" value="TreeGrafter"/>
</dbReference>
<feature type="compositionally biased region" description="Polar residues" evidence="11">
    <location>
        <begin position="622"/>
        <end position="634"/>
    </location>
</feature>
<dbReference type="EMBL" id="JANVFS010000005">
    <property type="protein sequence ID" value="KAJ4492228.1"/>
    <property type="molecule type" value="Genomic_DNA"/>
</dbReference>
<feature type="region of interest" description="Disordered" evidence="11">
    <location>
        <begin position="471"/>
        <end position="497"/>
    </location>
</feature>
<keyword evidence="9" id="KW-0505">Motor protein</keyword>
<evidence type="ECO:0000256" key="10">
    <source>
        <dbReference type="ARBA" id="ARBA00023212"/>
    </source>
</evidence>
<dbReference type="Pfam" id="PF05783">
    <property type="entry name" value="DLIC"/>
    <property type="match status" value="3"/>
</dbReference>
<keyword evidence="7" id="KW-0067">ATP-binding</keyword>
<dbReference type="PANTHER" id="PTHR12688:SF0">
    <property type="entry name" value="DYNEIN LIGHT INTERMEDIATE CHAIN"/>
    <property type="match status" value="1"/>
</dbReference>
<keyword evidence="8" id="KW-0243">Dynein</keyword>
<dbReference type="GO" id="GO:0007018">
    <property type="term" value="P:microtubule-based movement"/>
    <property type="evidence" value="ECO:0007669"/>
    <property type="project" value="InterPro"/>
</dbReference>
<dbReference type="GO" id="GO:0000226">
    <property type="term" value="P:microtubule cytoskeleton organization"/>
    <property type="evidence" value="ECO:0007669"/>
    <property type="project" value="TreeGrafter"/>
</dbReference>
<name>A0A9W9AYI0_9AGAR</name>
<dbReference type="Proteomes" id="UP001150238">
    <property type="component" value="Unassembled WGS sequence"/>
</dbReference>
<evidence type="ECO:0000256" key="9">
    <source>
        <dbReference type="ARBA" id="ARBA00023175"/>
    </source>
</evidence>
<dbReference type="AlphaFoldDB" id="A0A9W9AYI0"/>
<organism evidence="12 13">
    <name type="scientific">Lentinula lateritia</name>
    <dbReference type="NCBI Taxonomy" id="40482"/>
    <lineage>
        <taxon>Eukaryota</taxon>
        <taxon>Fungi</taxon>
        <taxon>Dikarya</taxon>
        <taxon>Basidiomycota</taxon>
        <taxon>Agaricomycotina</taxon>
        <taxon>Agaricomycetes</taxon>
        <taxon>Agaricomycetidae</taxon>
        <taxon>Agaricales</taxon>
        <taxon>Marasmiineae</taxon>
        <taxon>Omphalotaceae</taxon>
        <taxon>Lentinula</taxon>
    </lineage>
</organism>
<evidence type="ECO:0000256" key="4">
    <source>
        <dbReference type="ARBA" id="ARBA00022490"/>
    </source>
</evidence>
<comment type="subcellular location">
    <subcellularLocation>
        <location evidence="1">Cytoplasm</location>
        <location evidence="1">Cytoskeleton</location>
    </subcellularLocation>
</comment>
<evidence type="ECO:0000256" key="6">
    <source>
        <dbReference type="ARBA" id="ARBA00022741"/>
    </source>
</evidence>
<feature type="region of interest" description="Disordered" evidence="11">
    <location>
        <begin position="1"/>
        <end position="24"/>
    </location>
</feature>
<dbReference type="GO" id="GO:0005524">
    <property type="term" value="F:ATP binding"/>
    <property type="evidence" value="ECO:0007669"/>
    <property type="project" value="UniProtKB-KW"/>
</dbReference>